<protein>
    <submittedName>
        <fullName evidence="1">Uncharacterized protein</fullName>
    </submittedName>
</protein>
<proteinExistence type="predicted"/>
<keyword evidence="2" id="KW-1185">Reference proteome</keyword>
<dbReference type="EMBL" id="JAPVEB010000004">
    <property type="protein sequence ID" value="KAJ5265008.1"/>
    <property type="molecule type" value="Genomic_DNA"/>
</dbReference>
<accession>A0ABQ8WEF4</accession>
<reference evidence="1 2" key="1">
    <citation type="journal article" date="2023" name="IMA Fungus">
        <title>Comparative genomic study of the Penicillium genus elucidates a diverse pangenome and 15 lateral gene transfer events.</title>
        <authorList>
            <person name="Petersen C."/>
            <person name="Sorensen T."/>
            <person name="Nielsen M.R."/>
            <person name="Sondergaard T.E."/>
            <person name="Sorensen J.L."/>
            <person name="Fitzpatrick D.A."/>
            <person name="Frisvad J.C."/>
            <person name="Nielsen K.L."/>
        </authorList>
    </citation>
    <scope>NUCLEOTIDE SEQUENCE [LARGE SCALE GENOMIC DNA]</scope>
    <source>
        <strain evidence="1 2">IBT 3361</strain>
    </source>
</reference>
<sequence length="169" mass="18603">METENQHIENILVLLGFSALSIQHYLWLAHQGTVADCKVAVTAMKRPVVANPGAPFEAACPMSSISPSSTVPTHEYTEQQRKCTVSPSCSTTAEQVASETLPADQNLFHRTSCAVADEFLARYNGRGFARDEIRRRAYPGVGETDLDCCRVQNTVVFQILDGIRDEKLS</sequence>
<dbReference type="Proteomes" id="UP001220256">
    <property type="component" value="Unassembled WGS sequence"/>
</dbReference>
<evidence type="ECO:0000313" key="1">
    <source>
        <dbReference type="EMBL" id="KAJ5265008.1"/>
    </source>
</evidence>
<name>A0ABQ8WEF4_PENCH</name>
<comment type="caution">
    <text evidence="1">The sequence shown here is derived from an EMBL/GenBank/DDBJ whole genome shotgun (WGS) entry which is preliminary data.</text>
</comment>
<evidence type="ECO:0000313" key="2">
    <source>
        <dbReference type="Proteomes" id="UP001220256"/>
    </source>
</evidence>
<gene>
    <name evidence="1" type="ORF">N7505_007801</name>
</gene>
<organism evidence="1 2">
    <name type="scientific">Penicillium chrysogenum</name>
    <name type="common">Penicillium notatum</name>
    <dbReference type="NCBI Taxonomy" id="5076"/>
    <lineage>
        <taxon>Eukaryota</taxon>
        <taxon>Fungi</taxon>
        <taxon>Dikarya</taxon>
        <taxon>Ascomycota</taxon>
        <taxon>Pezizomycotina</taxon>
        <taxon>Eurotiomycetes</taxon>
        <taxon>Eurotiomycetidae</taxon>
        <taxon>Eurotiales</taxon>
        <taxon>Aspergillaceae</taxon>
        <taxon>Penicillium</taxon>
        <taxon>Penicillium chrysogenum species complex</taxon>
    </lineage>
</organism>